<reference evidence="1" key="1">
    <citation type="submission" date="2019-04" db="EMBL/GenBank/DDBJ databases">
        <title>Microbes associate with the intestines of laboratory mice.</title>
        <authorList>
            <person name="Navarre W."/>
            <person name="Wong E."/>
            <person name="Huang K."/>
            <person name="Tropini C."/>
            <person name="Ng K."/>
            <person name="Yu B."/>
        </authorList>
    </citation>
    <scope>NUCLEOTIDE SEQUENCE</scope>
    <source>
        <strain evidence="1">NM04_E33</strain>
    </source>
</reference>
<dbReference type="Proteomes" id="UP000306319">
    <property type="component" value="Unassembled WGS sequence"/>
</dbReference>
<accession>A0AC61RH91</accession>
<keyword evidence="1" id="KW-0413">Isomerase</keyword>
<comment type="caution">
    <text evidence="1">The sequence shown here is derived from an EMBL/GenBank/DDBJ whole genome shotgun (WGS) entry which is preliminary data.</text>
</comment>
<evidence type="ECO:0000313" key="2">
    <source>
        <dbReference type="Proteomes" id="UP000306319"/>
    </source>
</evidence>
<organism evidence="1 2">
    <name type="scientific">Lepagella muris</name>
    <dbReference type="NCBI Taxonomy" id="3032870"/>
    <lineage>
        <taxon>Bacteria</taxon>
        <taxon>Pseudomonadati</taxon>
        <taxon>Bacteroidota</taxon>
        <taxon>Bacteroidia</taxon>
        <taxon>Bacteroidales</taxon>
        <taxon>Muribaculaceae</taxon>
        <taxon>Lepagella</taxon>
    </lineage>
</organism>
<name>A0AC61RH91_9BACT</name>
<gene>
    <name evidence="1" type="ORF">E5331_07385</name>
</gene>
<dbReference type="EMBL" id="SRYB01000008">
    <property type="protein sequence ID" value="TGY79236.1"/>
    <property type="molecule type" value="Genomic_DNA"/>
</dbReference>
<proteinExistence type="predicted"/>
<sequence length="109" mass="12067">MDWHNDRTETERNLSPLDNSTCNVKYLLTNIKGDTLDSSYALTDSIFKCKPNEMITGFWIALTNMHIGDSVTTVIPYTAGYGAYGSGSVPPFSTLIFQIKLLSIPGLEK</sequence>
<evidence type="ECO:0000313" key="1">
    <source>
        <dbReference type="EMBL" id="TGY79236.1"/>
    </source>
</evidence>
<keyword evidence="2" id="KW-1185">Reference proteome</keyword>
<protein>
    <submittedName>
        <fullName evidence="1">FKBP-type peptidyl-prolyl cis-trans isomerase</fullName>
    </submittedName>
</protein>